<organism evidence="4 5">
    <name type="scientific">Popillia japonica</name>
    <name type="common">Japanese beetle</name>
    <dbReference type="NCBI Taxonomy" id="7064"/>
    <lineage>
        <taxon>Eukaryota</taxon>
        <taxon>Metazoa</taxon>
        <taxon>Ecdysozoa</taxon>
        <taxon>Arthropoda</taxon>
        <taxon>Hexapoda</taxon>
        <taxon>Insecta</taxon>
        <taxon>Pterygota</taxon>
        <taxon>Neoptera</taxon>
        <taxon>Endopterygota</taxon>
        <taxon>Coleoptera</taxon>
        <taxon>Polyphaga</taxon>
        <taxon>Scarabaeiformia</taxon>
        <taxon>Scarabaeidae</taxon>
        <taxon>Rutelinae</taxon>
        <taxon>Popillia</taxon>
    </lineage>
</organism>
<comment type="similarity">
    <text evidence="1">Belongs to the UDP-glycosyltransferase family.</text>
</comment>
<dbReference type="FunFam" id="3.40.50.2000:FF:000050">
    <property type="entry name" value="UDP-glucuronosyltransferase"/>
    <property type="match status" value="1"/>
</dbReference>
<keyword evidence="3 4" id="KW-0808">Transferase</keyword>
<dbReference type="PANTHER" id="PTHR48043">
    <property type="entry name" value="EG:EG0003.4 PROTEIN-RELATED"/>
    <property type="match status" value="1"/>
</dbReference>
<dbReference type="AlphaFoldDB" id="A0AAW1LRI5"/>
<dbReference type="InterPro" id="IPR050271">
    <property type="entry name" value="UDP-glycosyltransferase"/>
</dbReference>
<gene>
    <name evidence="4" type="ORF">QE152_g11135</name>
</gene>
<accession>A0AAW1LRI5</accession>
<dbReference type="Gene3D" id="3.40.50.2000">
    <property type="entry name" value="Glycogen Phosphorylase B"/>
    <property type="match status" value="1"/>
</dbReference>
<protein>
    <submittedName>
        <fullName evidence="4">UDP-glucoronosyl and UDP-glucosyl transferase</fullName>
    </submittedName>
</protein>
<comment type="caution">
    <text evidence="4">The sequence shown here is derived from an EMBL/GenBank/DDBJ whole genome shotgun (WGS) entry which is preliminary data.</text>
</comment>
<dbReference type="SUPFAM" id="SSF53756">
    <property type="entry name" value="UDP-Glycosyltransferase/glycogen phosphorylase"/>
    <property type="match status" value="1"/>
</dbReference>
<dbReference type="PANTHER" id="PTHR48043:SF159">
    <property type="entry name" value="EG:EG0003.4 PROTEIN-RELATED"/>
    <property type="match status" value="1"/>
</dbReference>
<reference evidence="4 5" key="1">
    <citation type="journal article" date="2024" name="BMC Genomics">
        <title>De novo assembly and annotation of Popillia japonica's genome with initial clues to its potential as an invasive pest.</title>
        <authorList>
            <person name="Cucini C."/>
            <person name="Boschi S."/>
            <person name="Funari R."/>
            <person name="Cardaioli E."/>
            <person name="Iannotti N."/>
            <person name="Marturano G."/>
            <person name="Paoli F."/>
            <person name="Bruttini M."/>
            <person name="Carapelli A."/>
            <person name="Frati F."/>
            <person name="Nardi F."/>
        </authorList>
    </citation>
    <scope>NUCLEOTIDE SEQUENCE [LARGE SCALE GENOMIC DNA]</scope>
    <source>
        <strain evidence="4">DMR45628</strain>
    </source>
</reference>
<evidence type="ECO:0000256" key="1">
    <source>
        <dbReference type="ARBA" id="ARBA00009995"/>
    </source>
</evidence>
<keyword evidence="2" id="KW-0328">Glycosyltransferase</keyword>
<evidence type="ECO:0000256" key="3">
    <source>
        <dbReference type="ARBA" id="ARBA00022679"/>
    </source>
</evidence>
<dbReference type="GO" id="GO:0008194">
    <property type="term" value="F:UDP-glycosyltransferase activity"/>
    <property type="evidence" value="ECO:0007669"/>
    <property type="project" value="InterPro"/>
</dbReference>
<proteinExistence type="inferred from homology"/>
<keyword evidence="5" id="KW-1185">Reference proteome</keyword>
<evidence type="ECO:0000313" key="5">
    <source>
        <dbReference type="Proteomes" id="UP001458880"/>
    </source>
</evidence>
<sequence length="119" mass="13590">MLPKVIEIGGIHIQPPKNLPDDLQKYLDESREGVIYFSLGGNVNSKDLPRPQREAILRVFSKLKQRVLWKFEEELDEKPANVEVKNWFPQQAILAHPNVKLFITHGGLLSTTESFVVVT</sequence>
<dbReference type="Pfam" id="PF00201">
    <property type="entry name" value="UDPGT"/>
    <property type="match status" value="1"/>
</dbReference>
<name>A0AAW1LRI5_POPJA</name>
<dbReference type="EMBL" id="JASPKY010000107">
    <property type="protein sequence ID" value="KAK9736936.1"/>
    <property type="molecule type" value="Genomic_DNA"/>
</dbReference>
<evidence type="ECO:0000256" key="2">
    <source>
        <dbReference type="ARBA" id="ARBA00022676"/>
    </source>
</evidence>
<dbReference type="Proteomes" id="UP001458880">
    <property type="component" value="Unassembled WGS sequence"/>
</dbReference>
<dbReference type="InterPro" id="IPR002213">
    <property type="entry name" value="UDP_glucos_trans"/>
</dbReference>
<evidence type="ECO:0000313" key="4">
    <source>
        <dbReference type="EMBL" id="KAK9736936.1"/>
    </source>
</evidence>
<dbReference type="CDD" id="cd03784">
    <property type="entry name" value="GT1_Gtf-like"/>
    <property type="match status" value="1"/>
</dbReference>